<evidence type="ECO:0000256" key="3">
    <source>
        <dbReference type="ARBA" id="ARBA00022692"/>
    </source>
</evidence>
<feature type="transmembrane region" description="Helical" evidence="6">
    <location>
        <begin position="183"/>
        <end position="202"/>
    </location>
</feature>
<dbReference type="InterPro" id="IPR036259">
    <property type="entry name" value="MFS_trans_sf"/>
</dbReference>
<feature type="transmembrane region" description="Helical" evidence="6">
    <location>
        <begin position="483"/>
        <end position="506"/>
    </location>
</feature>
<evidence type="ECO:0000256" key="5">
    <source>
        <dbReference type="ARBA" id="ARBA00023136"/>
    </source>
</evidence>
<dbReference type="PROSITE" id="PS01022">
    <property type="entry name" value="PTR2_1"/>
    <property type="match status" value="1"/>
</dbReference>
<evidence type="ECO:0000313" key="7">
    <source>
        <dbReference type="EMBL" id="KAL1196241.1"/>
    </source>
</evidence>
<dbReference type="GO" id="GO:0016020">
    <property type="term" value="C:membrane"/>
    <property type="evidence" value="ECO:0007669"/>
    <property type="project" value="UniProtKB-SubCell"/>
</dbReference>
<dbReference type="PANTHER" id="PTHR11654">
    <property type="entry name" value="OLIGOPEPTIDE TRANSPORTER-RELATED"/>
    <property type="match status" value="1"/>
</dbReference>
<evidence type="ECO:0000313" key="9">
    <source>
        <dbReference type="Proteomes" id="UP001558713"/>
    </source>
</evidence>
<feature type="transmembrane region" description="Helical" evidence="6">
    <location>
        <begin position="526"/>
        <end position="546"/>
    </location>
</feature>
<dbReference type="CDD" id="cd17416">
    <property type="entry name" value="MFS_NPF1_2"/>
    <property type="match status" value="1"/>
</dbReference>
<feature type="transmembrane region" description="Helical" evidence="6">
    <location>
        <begin position="366"/>
        <end position="385"/>
    </location>
</feature>
<dbReference type="InterPro" id="IPR000109">
    <property type="entry name" value="POT_fam"/>
</dbReference>
<gene>
    <name evidence="7" type="ORF">V5N11_000514</name>
    <name evidence="8" type="ORF">V5N11_020301</name>
</gene>
<evidence type="ECO:0000256" key="6">
    <source>
        <dbReference type="SAM" id="Phobius"/>
    </source>
</evidence>
<dbReference type="EMBL" id="JBANAX010000705">
    <property type="protein sequence ID" value="KAL1196241.1"/>
    <property type="molecule type" value="Genomic_DNA"/>
</dbReference>
<feature type="transmembrane region" description="Helical" evidence="6">
    <location>
        <begin position="333"/>
        <end position="354"/>
    </location>
</feature>
<accession>A0ABD0ZNL6</accession>
<dbReference type="EMBL" id="JBANAX010000193">
    <property type="protein sequence ID" value="KAL1218991.1"/>
    <property type="molecule type" value="Genomic_DNA"/>
</dbReference>
<keyword evidence="5 6" id="KW-0472">Membrane</keyword>
<feature type="transmembrane region" description="Helical" evidence="6">
    <location>
        <begin position="442"/>
        <end position="462"/>
    </location>
</feature>
<feature type="transmembrane region" description="Helical" evidence="6">
    <location>
        <begin position="139"/>
        <end position="162"/>
    </location>
</feature>
<sequence>MEVAQESSKNQKTSPEKKRGGWRAITFILGNETLERMGTMGLSANFIVYLTKVFHMEPVQASIVCSLWLGLTSILPLLGAIISDAYVGRFKTIAYSSFFTLLGLMTVTLTSWLPQLHPPRCNSLHQDNCVGPNKLQLRILWLGLGLLSIGSGGIRSCSIPFGADQFDQQTQQGLKGIASYFNWYYTTFSVVLIISHTVIVYIQDNISWVIGFGVTTCLMASAIILFFVGMRFYVYVKPEGSVFFSIVRVIMAARKKRTLKIPAVDDGTVEYYDPPVKHGISKLPLTDQFRFLDKAAVIAEGDITSDGVPANKWLLCSVQEVEEVKCLIRIIPVWSAGIISIVAMTLQGTFIVLQAKIMDRHMGPHFEIPAASIQVISFITIGIWVPIYDRLLVPSLWRIRKFRFTVLQRMGIGIVFSILSMLSAGIVEKVRRTRATEMTQTSVFWLSLPMILTGLCESFNFIGQIEFFNGQFPDHMRSIANSLFPLSFAAASCLNSLLVTIVHKFTGSKDKPDWLNKDFDRGKLDYFYYLIAGLGVVNLVYFWYCARNYQYKAGSQIEDLTEEDTFLITEPNRSHDKSIT</sequence>
<reference evidence="7 9" key="1">
    <citation type="submission" date="2024-04" db="EMBL/GenBank/DDBJ databases">
        <title>Genome assembly C_amara_ONT_v2.</title>
        <authorList>
            <person name="Yant L."/>
            <person name="Moore C."/>
            <person name="Slenker M."/>
        </authorList>
    </citation>
    <scope>NUCLEOTIDE SEQUENCE [LARGE SCALE GENOMIC DNA]</scope>
    <source>
        <tissue evidence="7">Leaf</tissue>
    </source>
</reference>
<keyword evidence="9" id="KW-1185">Reference proteome</keyword>
<protein>
    <submittedName>
        <fullName evidence="7">Protein NRT1/ PTR FAMILY 2.12</fullName>
    </submittedName>
</protein>
<dbReference type="Pfam" id="PF00854">
    <property type="entry name" value="PTR2"/>
    <property type="match status" value="1"/>
</dbReference>
<feature type="transmembrane region" description="Helical" evidence="6">
    <location>
        <begin position="93"/>
        <end position="113"/>
    </location>
</feature>
<dbReference type="InterPro" id="IPR018456">
    <property type="entry name" value="PTR2_symporter_CS"/>
</dbReference>
<comment type="subcellular location">
    <subcellularLocation>
        <location evidence="1">Membrane</location>
        <topology evidence="1">Multi-pass membrane protein</topology>
    </subcellularLocation>
</comment>
<dbReference type="SUPFAM" id="SSF103473">
    <property type="entry name" value="MFS general substrate transporter"/>
    <property type="match status" value="1"/>
</dbReference>
<dbReference type="AlphaFoldDB" id="A0ABD0ZNL6"/>
<comment type="caution">
    <text evidence="7">The sequence shown here is derived from an EMBL/GenBank/DDBJ whole genome shotgun (WGS) entry which is preliminary data.</text>
</comment>
<dbReference type="Proteomes" id="UP001558713">
    <property type="component" value="Unassembled WGS sequence"/>
</dbReference>
<keyword evidence="3 6" id="KW-0812">Transmembrane</keyword>
<evidence type="ECO:0000256" key="1">
    <source>
        <dbReference type="ARBA" id="ARBA00004141"/>
    </source>
</evidence>
<feature type="transmembrane region" description="Helical" evidence="6">
    <location>
        <begin position="406"/>
        <end position="427"/>
    </location>
</feature>
<evidence type="ECO:0000313" key="8">
    <source>
        <dbReference type="EMBL" id="KAL1218991.1"/>
    </source>
</evidence>
<name>A0ABD0ZNL6_CARAN</name>
<evidence type="ECO:0000256" key="2">
    <source>
        <dbReference type="ARBA" id="ARBA00005982"/>
    </source>
</evidence>
<evidence type="ECO:0000256" key="4">
    <source>
        <dbReference type="ARBA" id="ARBA00022989"/>
    </source>
</evidence>
<feature type="transmembrane region" description="Helical" evidence="6">
    <location>
        <begin position="208"/>
        <end position="228"/>
    </location>
</feature>
<feature type="transmembrane region" description="Helical" evidence="6">
    <location>
        <begin position="59"/>
        <end position="81"/>
    </location>
</feature>
<proteinExistence type="inferred from homology"/>
<organism evidence="7 9">
    <name type="scientific">Cardamine amara subsp. amara</name>
    <dbReference type="NCBI Taxonomy" id="228776"/>
    <lineage>
        <taxon>Eukaryota</taxon>
        <taxon>Viridiplantae</taxon>
        <taxon>Streptophyta</taxon>
        <taxon>Embryophyta</taxon>
        <taxon>Tracheophyta</taxon>
        <taxon>Spermatophyta</taxon>
        <taxon>Magnoliopsida</taxon>
        <taxon>eudicotyledons</taxon>
        <taxon>Gunneridae</taxon>
        <taxon>Pentapetalae</taxon>
        <taxon>rosids</taxon>
        <taxon>malvids</taxon>
        <taxon>Brassicales</taxon>
        <taxon>Brassicaceae</taxon>
        <taxon>Cardamineae</taxon>
        <taxon>Cardamine</taxon>
    </lineage>
</organism>
<comment type="similarity">
    <text evidence="2">Belongs to the major facilitator superfamily. Proton-dependent oligopeptide transporter (POT/PTR) (TC 2.A.17) family.</text>
</comment>
<dbReference type="Gene3D" id="1.20.1250.20">
    <property type="entry name" value="MFS general substrate transporter like domains"/>
    <property type="match status" value="1"/>
</dbReference>
<keyword evidence="4 6" id="KW-1133">Transmembrane helix</keyword>